<evidence type="ECO:0000256" key="1">
    <source>
        <dbReference type="ARBA" id="ARBA00022729"/>
    </source>
</evidence>
<dbReference type="SMART" id="SM00062">
    <property type="entry name" value="PBPb"/>
    <property type="match status" value="1"/>
</dbReference>
<dbReference type="InterPro" id="IPR001638">
    <property type="entry name" value="Solute-binding_3/MltF_N"/>
</dbReference>
<dbReference type="PANTHER" id="PTHR35936">
    <property type="entry name" value="MEMBRANE-BOUND LYTIC MUREIN TRANSGLYCOSYLASE F"/>
    <property type="match status" value="1"/>
</dbReference>
<evidence type="ECO:0000259" key="3">
    <source>
        <dbReference type="SMART" id="SM00062"/>
    </source>
</evidence>
<dbReference type="PANTHER" id="PTHR35936:SF19">
    <property type="entry name" value="AMINO-ACID-BINDING PROTEIN YXEM-RELATED"/>
    <property type="match status" value="1"/>
</dbReference>
<feature type="domain" description="Solute-binding protein family 3/N-terminal" evidence="3">
    <location>
        <begin position="39"/>
        <end position="257"/>
    </location>
</feature>
<protein>
    <submittedName>
        <fullName evidence="4">Amino acid ABC transporter substrate-binding protein</fullName>
    </submittedName>
</protein>
<comment type="caution">
    <text evidence="4">The sequence shown here is derived from an EMBL/GenBank/DDBJ whole genome shotgun (WGS) entry which is preliminary data.</text>
</comment>
<dbReference type="Proteomes" id="UP000269573">
    <property type="component" value="Unassembled WGS sequence"/>
</dbReference>
<keyword evidence="1 2" id="KW-0732">Signal</keyword>
<accession>A0A3M8DGE9</accession>
<dbReference type="EMBL" id="RHHU01000005">
    <property type="protein sequence ID" value="RNB86621.1"/>
    <property type="molecule type" value="Genomic_DNA"/>
</dbReference>
<evidence type="ECO:0000313" key="5">
    <source>
        <dbReference type="Proteomes" id="UP000269573"/>
    </source>
</evidence>
<organism evidence="4 5">
    <name type="scientific">Brevibacillus nitrificans</name>
    <dbReference type="NCBI Taxonomy" id="651560"/>
    <lineage>
        <taxon>Bacteria</taxon>
        <taxon>Bacillati</taxon>
        <taxon>Bacillota</taxon>
        <taxon>Bacilli</taxon>
        <taxon>Bacillales</taxon>
        <taxon>Paenibacillaceae</taxon>
        <taxon>Brevibacillus</taxon>
    </lineage>
</organism>
<dbReference type="Pfam" id="PF00497">
    <property type="entry name" value="SBP_bac_3"/>
    <property type="match status" value="1"/>
</dbReference>
<feature type="chain" id="PRO_5038643733" evidence="2">
    <location>
        <begin position="22"/>
        <end position="257"/>
    </location>
</feature>
<dbReference type="Gene3D" id="3.40.190.10">
    <property type="entry name" value="Periplasmic binding protein-like II"/>
    <property type="match status" value="2"/>
</dbReference>
<feature type="signal peptide" evidence="2">
    <location>
        <begin position="1"/>
        <end position="21"/>
    </location>
</feature>
<evidence type="ECO:0000256" key="2">
    <source>
        <dbReference type="SAM" id="SignalP"/>
    </source>
</evidence>
<gene>
    <name evidence="4" type="ORF">EDM59_10640</name>
</gene>
<dbReference type="RefSeq" id="WP_122923582.1">
    <property type="nucleotide sequence ID" value="NZ_RHHU01000005.1"/>
</dbReference>
<evidence type="ECO:0000313" key="4">
    <source>
        <dbReference type="EMBL" id="RNB86621.1"/>
    </source>
</evidence>
<keyword evidence="5" id="KW-1185">Reference proteome</keyword>
<dbReference type="PROSITE" id="PS51257">
    <property type="entry name" value="PROKAR_LIPOPROTEIN"/>
    <property type="match status" value="1"/>
</dbReference>
<sequence>MKKSKWTVLPLVLASAMMLFVAGCGKDSAGAGAGGGEETLKIAVTEASPPFSFVDKEGKLVGFDVDYANEIGKRLNRKVEVISTAWDGMIPGLLAKKYELIIGSMAITEKRKESVNFSSPYYVSGAAIVVHQDNQDIHSPADLKGKSVGVTLGTTYEEEAKKLGANVKTYDSEVAQLTDLENKRIDAMVTDKFIGAFTINETKRPLKLLDGLLYEEQIGVAMSKDDADLLAKVNKAVEEITKDGTYEKMAIQHFGVK</sequence>
<proteinExistence type="predicted"/>
<name>A0A3M8DGE9_9BACL</name>
<reference evidence="4 5" key="1">
    <citation type="submission" date="2018-10" db="EMBL/GenBank/DDBJ databases">
        <title>Phylogenomics of Brevibacillus.</title>
        <authorList>
            <person name="Dunlap C."/>
        </authorList>
    </citation>
    <scope>NUCLEOTIDE SEQUENCE [LARGE SCALE GENOMIC DNA]</scope>
    <source>
        <strain evidence="4 5">JCM 15774</strain>
    </source>
</reference>
<dbReference type="SUPFAM" id="SSF53850">
    <property type="entry name" value="Periplasmic binding protein-like II"/>
    <property type="match status" value="1"/>
</dbReference>
<dbReference type="AlphaFoldDB" id="A0A3M8DGE9"/>